<reference evidence="1" key="1">
    <citation type="journal article" date="2014" name="Nat. Commun.">
        <title>The tobacco genome sequence and its comparison with those of tomato and potato.</title>
        <authorList>
            <person name="Sierro N."/>
            <person name="Battey J.N."/>
            <person name="Ouadi S."/>
            <person name="Bakaher N."/>
            <person name="Bovet L."/>
            <person name="Willig A."/>
            <person name="Goepfert S."/>
            <person name="Peitsch M.C."/>
            <person name="Ivanov N.V."/>
        </authorList>
    </citation>
    <scope>NUCLEOTIDE SEQUENCE [LARGE SCALE GENOMIC DNA]</scope>
</reference>
<proteinExistence type="predicted"/>
<dbReference type="Proteomes" id="UP000790787">
    <property type="component" value="Chromosome 9"/>
</dbReference>
<accession>A0AC58RXE9</accession>
<evidence type="ECO:0000313" key="2">
    <source>
        <dbReference type="RefSeq" id="XP_075077436.1"/>
    </source>
</evidence>
<sequence>MPPYEVLYGRKCRTPLCWNEVGERKLVGPEIVQQTEDKVSPWKKIMRFDQKGKLSPRLIGPYEVLDRVGPVAYKLALLPELEKIHNVFHVSMLRRYRSDPSHVLPIESIEVNPDFTYGEEPIQILARELNELRNKSIPL</sequence>
<gene>
    <name evidence="2" type="primary">LOC142164145</name>
</gene>
<keyword evidence="1" id="KW-1185">Reference proteome</keyword>
<reference evidence="2" key="2">
    <citation type="submission" date="2025-08" db="UniProtKB">
        <authorList>
            <consortium name="RefSeq"/>
        </authorList>
    </citation>
    <scope>IDENTIFICATION</scope>
    <source>
        <tissue evidence="2">Leaf</tissue>
    </source>
</reference>
<name>A0AC58RXE9_TOBAC</name>
<protein>
    <submittedName>
        <fullName evidence="2">Uncharacterized protein LOC142164145</fullName>
    </submittedName>
</protein>
<organism evidence="1 2">
    <name type="scientific">Nicotiana tabacum</name>
    <name type="common">Common tobacco</name>
    <dbReference type="NCBI Taxonomy" id="4097"/>
    <lineage>
        <taxon>Eukaryota</taxon>
        <taxon>Viridiplantae</taxon>
        <taxon>Streptophyta</taxon>
        <taxon>Embryophyta</taxon>
        <taxon>Tracheophyta</taxon>
        <taxon>Spermatophyta</taxon>
        <taxon>Magnoliopsida</taxon>
        <taxon>eudicotyledons</taxon>
        <taxon>Gunneridae</taxon>
        <taxon>Pentapetalae</taxon>
        <taxon>asterids</taxon>
        <taxon>lamiids</taxon>
        <taxon>Solanales</taxon>
        <taxon>Solanaceae</taxon>
        <taxon>Nicotianoideae</taxon>
        <taxon>Nicotianeae</taxon>
        <taxon>Nicotiana</taxon>
    </lineage>
</organism>
<dbReference type="RefSeq" id="XP_075077436.1">
    <property type="nucleotide sequence ID" value="XM_075221335.1"/>
</dbReference>
<evidence type="ECO:0000313" key="1">
    <source>
        <dbReference type="Proteomes" id="UP000790787"/>
    </source>
</evidence>